<sequence>MRRGTVCSSRQCSPDAGYRHVDADRPWSACHDARVLRPFVAYLRVYEPLRALGDPPAQQLVEAVSAGGLSRVGIGEREQRMWLKSQAAAPVRLLPAQLRDGRPSPSLGTDVLVLDPADVPAGHSAEGPFACPLELRARSAAALSTFLADAEPALRIAVLDASGVTADKARAQTKAAMTDLTATAAHTLTTTWTVPLPWFSLVDPDERKLVLGSGPADPAREASWRTPMSAALRRASEAGELIETTFGDSGPGRVLSQTRQWLESFDPDSVVELDYGGLVQLFADSLLNADSTAEEVHDILDALRTGNVEELAELFSQLREFWGDLAAKEHSN</sequence>
<evidence type="ECO:0000259" key="1">
    <source>
        <dbReference type="Pfam" id="PF26312"/>
    </source>
</evidence>
<feature type="domain" description="DUF8083" evidence="1">
    <location>
        <begin position="39"/>
        <end position="329"/>
    </location>
</feature>
<proteinExistence type="predicted"/>
<name>A0A1I5FU17_9PSEU</name>
<dbReference type="Proteomes" id="UP000199137">
    <property type="component" value="Unassembled WGS sequence"/>
</dbReference>
<evidence type="ECO:0000313" key="2">
    <source>
        <dbReference type="EMBL" id="SFO27298.1"/>
    </source>
</evidence>
<protein>
    <recommendedName>
        <fullName evidence="1">DUF8083 domain-containing protein</fullName>
    </recommendedName>
</protein>
<evidence type="ECO:0000313" key="3">
    <source>
        <dbReference type="Proteomes" id="UP000199137"/>
    </source>
</evidence>
<organism evidence="2 3">
    <name type="scientific">Amycolatopsis rubida</name>
    <dbReference type="NCBI Taxonomy" id="112413"/>
    <lineage>
        <taxon>Bacteria</taxon>
        <taxon>Bacillati</taxon>
        <taxon>Actinomycetota</taxon>
        <taxon>Actinomycetes</taxon>
        <taxon>Pseudonocardiales</taxon>
        <taxon>Pseudonocardiaceae</taxon>
        <taxon>Amycolatopsis</taxon>
    </lineage>
</organism>
<reference evidence="2 3" key="1">
    <citation type="submission" date="2016-10" db="EMBL/GenBank/DDBJ databases">
        <authorList>
            <person name="de Groot N.N."/>
        </authorList>
    </citation>
    <scope>NUCLEOTIDE SEQUENCE [LARGE SCALE GENOMIC DNA]</scope>
    <source>
        <strain evidence="2 3">DSM 44637</strain>
    </source>
</reference>
<dbReference type="EMBL" id="FOWC01000001">
    <property type="protein sequence ID" value="SFO27298.1"/>
    <property type="molecule type" value="Genomic_DNA"/>
</dbReference>
<accession>A0A1I5FU17</accession>
<dbReference type="STRING" id="112413.SAMN05421854_1011292"/>
<dbReference type="InterPro" id="IPR058396">
    <property type="entry name" value="DUF8083"/>
</dbReference>
<dbReference type="AlphaFoldDB" id="A0A1I5FU17"/>
<gene>
    <name evidence="2" type="ORF">SAMN05421854_1011292</name>
</gene>
<dbReference type="Pfam" id="PF26312">
    <property type="entry name" value="DUF8083"/>
    <property type="match status" value="1"/>
</dbReference>